<dbReference type="Gene3D" id="2.40.50.1020">
    <property type="entry name" value="LytTr DNA-binding domain"/>
    <property type="match status" value="1"/>
</dbReference>
<sequence>MKKLLQPLVVEDTPVDAALLVDYLGQSHLCKEPLIATNLQEAFFLLNEQAVDVLFLDINVQGLSGLDFVNLLPKPLPVIVTSAHPEYAVDCYDLGINDFIQKPYTYQRLLRGIIRCIKPQSPIQEAKPKTQTDYIYLKVGRKSERFPISDILYIEAYGIYIKLISKTNMVVVNEQISEIEKRLPVHSFIRIHKSYIVNLLQITRIESRQIWVDKNKLPLGVTHRERVHDVLKELRIEQ</sequence>
<keyword evidence="5" id="KW-1185">Reference proteome</keyword>
<dbReference type="PANTHER" id="PTHR37299:SF1">
    <property type="entry name" value="STAGE 0 SPORULATION PROTEIN A HOMOLOG"/>
    <property type="match status" value="1"/>
</dbReference>
<keyword evidence="1" id="KW-0597">Phosphoprotein</keyword>
<dbReference type="PROSITE" id="PS50930">
    <property type="entry name" value="HTH_LYTTR"/>
    <property type="match status" value="1"/>
</dbReference>
<feature type="modified residue" description="4-aspartylphosphate" evidence="1">
    <location>
        <position position="57"/>
    </location>
</feature>
<organism evidence="4 5">
    <name type="scientific">Spirosoma arboris</name>
    <dbReference type="NCBI Taxonomy" id="2682092"/>
    <lineage>
        <taxon>Bacteria</taxon>
        <taxon>Pseudomonadati</taxon>
        <taxon>Bacteroidota</taxon>
        <taxon>Cytophagia</taxon>
        <taxon>Cytophagales</taxon>
        <taxon>Cytophagaceae</taxon>
        <taxon>Spirosoma</taxon>
    </lineage>
</organism>
<dbReference type="PANTHER" id="PTHR37299">
    <property type="entry name" value="TRANSCRIPTIONAL REGULATOR-RELATED"/>
    <property type="match status" value="1"/>
</dbReference>
<reference evidence="4 5" key="1">
    <citation type="submission" date="2019-12" db="EMBL/GenBank/DDBJ databases">
        <title>Spirosoma sp. HMF4905 genome sequencing and assembly.</title>
        <authorList>
            <person name="Kang H."/>
            <person name="Cha I."/>
            <person name="Kim H."/>
            <person name="Joh K."/>
        </authorList>
    </citation>
    <scope>NUCLEOTIDE SEQUENCE [LARGE SCALE GENOMIC DNA]</scope>
    <source>
        <strain evidence="4 5">HMF4905</strain>
    </source>
</reference>
<dbReference type="CDD" id="cd00156">
    <property type="entry name" value="REC"/>
    <property type="match status" value="1"/>
</dbReference>
<protein>
    <submittedName>
        <fullName evidence="4">Response regulator</fullName>
    </submittedName>
</protein>
<feature type="domain" description="HTH LytTR-type" evidence="3">
    <location>
        <begin position="135"/>
        <end position="206"/>
    </location>
</feature>
<dbReference type="InterPro" id="IPR046947">
    <property type="entry name" value="LytR-like"/>
</dbReference>
<dbReference type="SMART" id="SM00448">
    <property type="entry name" value="REC"/>
    <property type="match status" value="1"/>
</dbReference>
<feature type="domain" description="Response regulatory" evidence="2">
    <location>
        <begin position="6"/>
        <end position="117"/>
    </location>
</feature>
<dbReference type="EMBL" id="WPIN01000005">
    <property type="protein sequence ID" value="MVM31641.1"/>
    <property type="molecule type" value="Genomic_DNA"/>
</dbReference>
<dbReference type="Pfam" id="PF04397">
    <property type="entry name" value="LytTR"/>
    <property type="match status" value="1"/>
</dbReference>
<dbReference type="AlphaFoldDB" id="A0A7K1SCY9"/>
<evidence type="ECO:0000313" key="4">
    <source>
        <dbReference type="EMBL" id="MVM31641.1"/>
    </source>
</evidence>
<dbReference type="GO" id="GO:0000156">
    <property type="term" value="F:phosphorelay response regulator activity"/>
    <property type="evidence" value="ECO:0007669"/>
    <property type="project" value="InterPro"/>
</dbReference>
<dbReference type="InterPro" id="IPR011006">
    <property type="entry name" value="CheY-like_superfamily"/>
</dbReference>
<dbReference type="RefSeq" id="WP_157586257.1">
    <property type="nucleotide sequence ID" value="NZ_WPIN01000005.1"/>
</dbReference>
<dbReference type="InterPro" id="IPR001789">
    <property type="entry name" value="Sig_transdc_resp-reg_receiver"/>
</dbReference>
<gene>
    <name evidence="4" type="ORF">GO755_16460</name>
</gene>
<accession>A0A7K1SCY9</accession>
<dbReference type="Gene3D" id="3.40.50.2300">
    <property type="match status" value="1"/>
</dbReference>
<comment type="caution">
    <text evidence="4">The sequence shown here is derived from an EMBL/GenBank/DDBJ whole genome shotgun (WGS) entry which is preliminary data.</text>
</comment>
<evidence type="ECO:0000259" key="3">
    <source>
        <dbReference type="PROSITE" id="PS50930"/>
    </source>
</evidence>
<dbReference type="SMART" id="SM00850">
    <property type="entry name" value="LytTR"/>
    <property type="match status" value="1"/>
</dbReference>
<evidence type="ECO:0000256" key="1">
    <source>
        <dbReference type="PROSITE-ProRule" id="PRU00169"/>
    </source>
</evidence>
<dbReference type="Proteomes" id="UP000436006">
    <property type="component" value="Unassembled WGS sequence"/>
</dbReference>
<proteinExistence type="predicted"/>
<evidence type="ECO:0000313" key="5">
    <source>
        <dbReference type="Proteomes" id="UP000436006"/>
    </source>
</evidence>
<dbReference type="InterPro" id="IPR007492">
    <property type="entry name" value="LytTR_DNA-bd_dom"/>
</dbReference>
<name>A0A7K1SCY9_9BACT</name>
<dbReference type="PROSITE" id="PS50110">
    <property type="entry name" value="RESPONSE_REGULATORY"/>
    <property type="match status" value="1"/>
</dbReference>
<evidence type="ECO:0000259" key="2">
    <source>
        <dbReference type="PROSITE" id="PS50110"/>
    </source>
</evidence>
<dbReference type="GO" id="GO:0003677">
    <property type="term" value="F:DNA binding"/>
    <property type="evidence" value="ECO:0007669"/>
    <property type="project" value="InterPro"/>
</dbReference>
<dbReference type="Pfam" id="PF00072">
    <property type="entry name" value="Response_reg"/>
    <property type="match status" value="1"/>
</dbReference>
<dbReference type="SUPFAM" id="SSF52172">
    <property type="entry name" value="CheY-like"/>
    <property type="match status" value="1"/>
</dbReference>